<dbReference type="PANTHER" id="PTHR13531:SF0">
    <property type="entry name" value="GEO07735P1-RELATED"/>
    <property type="match status" value="1"/>
</dbReference>
<dbReference type="AlphaFoldDB" id="A0A6J1S0H9"/>
<feature type="transmembrane region" description="Helical" evidence="5">
    <location>
        <begin position="43"/>
        <end position="62"/>
    </location>
</feature>
<name>A0A6J1S0H9_FRAOC</name>
<evidence type="ECO:0000256" key="4">
    <source>
        <dbReference type="ARBA" id="ARBA00023136"/>
    </source>
</evidence>
<dbReference type="KEGG" id="foc:113203931"/>
<evidence type="ECO:0000256" key="3">
    <source>
        <dbReference type="ARBA" id="ARBA00022989"/>
    </source>
</evidence>
<feature type="transmembrane region" description="Helical" evidence="5">
    <location>
        <begin position="9"/>
        <end position="31"/>
    </location>
</feature>
<evidence type="ECO:0000313" key="6">
    <source>
        <dbReference type="Proteomes" id="UP000504606"/>
    </source>
</evidence>
<dbReference type="PANTHER" id="PTHR13531">
    <property type="entry name" value="GEO07735P1-RELATED-RELATED"/>
    <property type="match status" value="1"/>
</dbReference>
<dbReference type="OrthoDB" id="262535at2759"/>
<dbReference type="GeneID" id="113203931"/>
<evidence type="ECO:0000256" key="1">
    <source>
        <dbReference type="ARBA" id="ARBA00004141"/>
    </source>
</evidence>
<proteinExistence type="predicted"/>
<dbReference type="Pfam" id="PF09799">
    <property type="entry name" value="Transmemb_17"/>
    <property type="match status" value="1"/>
</dbReference>
<reference evidence="7 8" key="1">
    <citation type="submission" date="2025-04" db="UniProtKB">
        <authorList>
            <consortium name="RefSeq"/>
        </authorList>
    </citation>
    <scope>IDENTIFICATION</scope>
    <source>
        <tissue evidence="7 8">Whole organism</tissue>
    </source>
</reference>
<evidence type="ECO:0000313" key="7">
    <source>
        <dbReference type="RefSeq" id="XP_026274669.1"/>
    </source>
</evidence>
<organism evidence="6 7">
    <name type="scientific">Frankliniella occidentalis</name>
    <name type="common">Western flower thrips</name>
    <name type="synonym">Euthrips occidentalis</name>
    <dbReference type="NCBI Taxonomy" id="133901"/>
    <lineage>
        <taxon>Eukaryota</taxon>
        <taxon>Metazoa</taxon>
        <taxon>Ecdysozoa</taxon>
        <taxon>Arthropoda</taxon>
        <taxon>Hexapoda</taxon>
        <taxon>Insecta</taxon>
        <taxon>Pterygota</taxon>
        <taxon>Neoptera</taxon>
        <taxon>Paraneoptera</taxon>
        <taxon>Thysanoptera</taxon>
        <taxon>Terebrantia</taxon>
        <taxon>Thripoidea</taxon>
        <taxon>Thripidae</taxon>
        <taxon>Frankliniella</taxon>
    </lineage>
</organism>
<evidence type="ECO:0000256" key="5">
    <source>
        <dbReference type="SAM" id="Phobius"/>
    </source>
</evidence>
<dbReference type="GO" id="GO:1905515">
    <property type="term" value="P:non-motile cilium assembly"/>
    <property type="evidence" value="ECO:0007669"/>
    <property type="project" value="TreeGrafter"/>
</dbReference>
<keyword evidence="2 5" id="KW-0812">Transmembrane</keyword>
<comment type="subcellular location">
    <subcellularLocation>
        <location evidence="1">Membrane</location>
        <topology evidence="1">Multi-pass membrane protein</topology>
    </subcellularLocation>
</comment>
<feature type="transmembrane region" description="Helical" evidence="5">
    <location>
        <begin position="101"/>
        <end position="130"/>
    </location>
</feature>
<keyword evidence="4 5" id="KW-0472">Membrane</keyword>
<gene>
    <name evidence="7 8" type="primary">LOC113203931</name>
</gene>
<evidence type="ECO:0000256" key="2">
    <source>
        <dbReference type="ARBA" id="ARBA00022692"/>
    </source>
</evidence>
<dbReference type="Proteomes" id="UP000504606">
    <property type="component" value="Unplaced"/>
</dbReference>
<keyword evidence="6" id="KW-1185">Reference proteome</keyword>
<dbReference type="InterPro" id="IPR019184">
    <property type="entry name" value="Uncharacterised_TM-17"/>
</dbReference>
<keyword evidence="3 5" id="KW-1133">Transmembrane helix</keyword>
<dbReference type="RefSeq" id="XP_026274670.1">
    <property type="nucleotide sequence ID" value="XM_026418885.2"/>
</dbReference>
<dbReference type="RefSeq" id="XP_026274669.1">
    <property type="nucleotide sequence ID" value="XM_026418884.2"/>
</dbReference>
<dbReference type="GO" id="GO:0035869">
    <property type="term" value="C:ciliary transition zone"/>
    <property type="evidence" value="ECO:0007669"/>
    <property type="project" value="TreeGrafter"/>
</dbReference>
<evidence type="ECO:0000313" key="8">
    <source>
        <dbReference type="RefSeq" id="XP_026274670.1"/>
    </source>
</evidence>
<accession>A0A6J1S0H9</accession>
<protein>
    <submittedName>
        <fullName evidence="7 8">Transmembrane protein 216-like</fullName>
    </submittedName>
</protein>
<sequence length="135" mass="15612">MNSSLTYEILLYLNSYYFWMFALCELGVGIFKLLHLPYPFGTFFSESIMFGLLCCIESARIFMGHKGNLTERSYPVMISLILTIPSSIGVLYFLLWQTYVIRLEVVLCGIQLTLLSLEIIFATVCVVSFYRHRAY</sequence>
<feature type="transmembrane region" description="Helical" evidence="5">
    <location>
        <begin position="74"/>
        <end position="95"/>
    </location>
</feature>
<dbReference type="GO" id="GO:0016020">
    <property type="term" value="C:membrane"/>
    <property type="evidence" value="ECO:0007669"/>
    <property type="project" value="UniProtKB-SubCell"/>
</dbReference>